<organism evidence="1 2">
    <name type="scientific">Lactobacillus xujianguonis</name>
    <dbReference type="NCBI Taxonomy" id="2495899"/>
    <lineage>
        <taxon>Bacteria</taxon>
        <taxon>Bacillati</taxon>
        <taxon>Bacillota</taxon>
        <taxon>Bacilli</taxon>
        <taxon>Lactobacillales</taxon>
        <taxon>Lactobacillaceae</taxon>
        <taxon>Lactobacillus</taxon>
    </lineage>
</organism>
<dbReference type="Proteomes" id="UP000288291">
    <property type="component" value="Unassembled WGS sequence"/>
</dbReference>
<accession>A0A437SVT8</accession>
<dbReference type="EMBL" id="RXIA01000009">
    <property type="protein sequence ID" value="RVU71033.1"/>
    <property type="molecule type" value="Genomic_DNA"/>
</dbReference>
<reference evidence="1 2" key="1">
    <citation type="submission" date="2018-12" db="EMBL/GenBank/DDBJ databases">
        <authorList>
            <person name="Meng J."/>
        </authorList>
    </citation>
    <scope>NUCLEOTIDE SEQUENCE [LARGE SCALE GENOMIC DNA]</scope>
    <source>
        <strain evidence="1 2">HT111-2</strain>
    </source>
</reference>
<keyword evidence="2" id="KW-1185">Reference proteome</keyword>
<protein>
    <submittedName>
        <fullName evidence="1">Uncharacterized protein</fullName>
    </submittedName>
</protein>
<gene>
    <name evidence="1" type="ORF">EJK17_04055</name>
</gene>
<evidence type="ECO:0000313" key="2">
    <source>
        <dbReference type="Proteomes" id="UP000288291"/>
    </source>
</evidence>
<proteinExistence type="predicted"/>
<name>A0A437SVT8_9LACO</name>
<comment type="caution">
    <text evidence="1">The sequence shown here is derived from an EMBL/GenBank/DDBJ whole genome shotgun (WGS) entry which is preliminary data.</text>
</comment>
<sequence>MNNLKIDAKMQQNMLQAMQLIENDDDNIETKRAILSTAKKYRCANAQVEGHPLSTLYLENDAIQDLV</sequence>
<dbReference type="AlphaFoldDB" id="A0A437SVT8"/>
<dbReference type="RefSeq" id="WP_103662057.1">
    <property type="nucleotide sequence ID" value="NZ_ML136877.1"/>
</dbReference>
<evidence type="ECO:0000313" key="1">
    <source>
        <dbReference type="EMBL" id="RVU71033.1"/>
    </source>
</evidence>